<evidence type="ECO:0000313" key="16">
    <source>
        <dbReference type="EnsemblPlants" id="AUR62024269-RA:cds"/>
    </source>
</evidence>
<evidence type="ECO:0000256" key="12">
    <source>
        <dbReference type="PROSITE-ProRule" id="PRU10141"/>
    </source>
</evidence>
<dbReference type="OMA" id="FPTMERF"/>
<evidence type="ECO:0000256" key="2">
    <source>
        <dbReference type="ARBA" id="ARBA00022527"/>
    </source>
</evidence>
<keyword evidence="3" id="KW-0808">Transferase</keyword>
<feature type="transmembrane region" description="Helical" evidence="14">
    <location>
        <begin position="127"/>
        <end position="148"/>
    </location>
</feature>
<dbReference type="FunFam" id="1.10.510.10:FF:000537">
    <property type="entry name" value="Putative receptor-like protein kinase"/>
    <property type="match status" value="1"/>
</dbReference>
<dbReference type="InterPro" id="IPR001245">
    <property type="entry name" value="Ser-Thr/Tyr_kinase_cat_dom"/>
</dbReference>
<name>A0A803M746_CHEQI</name>
<reference evidence="16" key="2">
    <citation type="submission" date="2021-03" db="UniProtKB">
        <authorList>
            <consortium name="EnsemblPlants"/>
        </authorList>
    </citation>
    <scope>IDENTIFICATION</scope>
</reference>
<keyword evidence="7" id="KW-0418">Kinase</keyword>
<keyword evidence="11" id="KW-0325">Glycoprotein</keyword>
<sequence length="547" mass="61416">MKQLEASSNHNTISTLNEQESYFAFILAPFKKSSNKNKNKKQPLSSYKVPKVTSTSENGAYTKANCNGDVDCEANVFIQNKHKNQRWYSRRLMKKEGSGKDGVDKKECAGDIDCEAEIFIQEKRKKMLLTSVVVSAIATIAIVIAIIYCLKRTGDSLPKYAQAQLTVGRNNSSQQQQNYNFNNEANITYATMERFLGDIAREQPTRFSATELTQCTRNFTKVLGSGGFGVVYKGEFPNGIHVAVKVLKENVSKKVEEQFMAEVSTMCRTYHINLVRLYGFCFDPTMKALVYEYMEQGSLDNLLFRRTSNNITYVALDKLQDIAIGTARGIAYLHEECQKRIIHYDIKPGNVLLDATLNPKVADFGLAMLCNRDNTHVVMSGCRGTPGYAAPELWTPYPVTHKCDVYSFGMLLFEIVGRRRNHDTNLSGTSQEWLPRWAYERFDKGELAEMLSLVGIEEDDKEKAERMVKVALWCVQYLPNARPMMSSVVKMLEGGVSIDSPPNPFAHLQDNFGLIGEGDSNSSSTKSTSPLTKSESSNLEIQVANTY</sequence>
<keyword evidence="9 14" id="KW-1133">Transmembrane helix</keyword>
<evidence type="ECO:0000256" key="8">
    <source>
        <dbReference type="ARBA" id="ARBA00022840"/>
    </source>
</evidence>
<keyword evidence="8 12" id="KW-0067">ATP-binding</keyword>
<dbReference type="Gramene" id="AUR62024269-RA">
    <property type="protein sequence ID" value="AUR62024269-RA:cds"/>
    <property type="gene ID" value="AUR62024269"/>
</dbReference>
<dbReference type="PROSITE" id="PS00107">
    <property type="entry name" value="PROTEIN_KINASE_ATP"/>
    <property type="match status" value="1"/>
</dbReference>
<evidence type="ECO:0000256" key="1">
    <source>
        <dbReference type="ARBA" id="ARBA00004479"/>
    </source>
</evidence>
<dbReference type="GO" id="GO:0004674">
    <property type="term" value="F:protein serine/threonine kinase activity"/>
    <property type="evidence" value="ECO:0007669"/>
    <property type="project" value="UniProtKB-KW"/>
</dbReference>
<accession>A0A803M746</accession>
<dbReference type="Gene3D" id="1.10.510.10">
    <property type="entry name" value="Transferase(Phosphotransferase) domain 1"/>
    <property type="match status" value="1"/>
</dbReference>
<keyword evidence="17" id="KW-1185">Reference proteome</keyword>
<dbReference type="PROSITE" id="PS50011">
    <property type="entry name" value="PROTEIN_KINASE_DOM"/>
    <property type="match status" value="1"/>
</dbReference>
<reference evidence="16" key="1">
    <citation type="journal article" date="2017" name="Nature">
        <title>The genome of Chenopodium quinoa.</title>
        <authorList>
            <person name="Jarvis D.E."/>
            <person name="Ho Y.S."/>
            <person name="Lightfoot D.J."/>
            <person name="Schmoeckel S.M."/>
            <person name="Li B."/>
            <person name="Borm T.J.A."/>
            <person name="Ohyanagi H."/>
            <person name="Mineta K."/>
            <person name="Michell C.T."/>
            <person name="Saber N."/>
            <person name="Kharbatia N.M."/>
            <person name="Rupper R.R."/>
            <person name="Sharp A.R."/>
            <person name="Dally N."/>
            <person name="Boughton B.A."/>
            <person name="Woo Y.H."/>
            <person name="Gao G."/>
            <person name="Schijlen E.G.W.M."/>
            <person name="Guo X."/>
            <person name="Momin A.A."/>
            <person name="Negrao S."/>
            <person name="Al-Babili S."/>
            <person name="Gehring C."/>
            <person name="Roessner U."/>
            <person name="Jung C."/>
            <person name="Murphy K."/>
            <person name="Arold S.T."/>
            <person name="Gojobori T."/>
            <person name="van der Linden C.G."/>
            <person name="van Loo E.N."/>
            <person name="Jellen E.N."/>
            <person name="Maughan P.J."/>
            <person name="Tester M."/>
        </authorList>
    </citation>
    <scope>NUCLEOTIDE SEQUENCE [LARGE SCALE GENOMIC DNA]</scope>
    <source>
        <strain evidence="16">cv. PI 614886</strain>
    </source>
</reference>
<evidence type="ECO:0000256" key="11">
    <source>
        <dbReference type="ARBA" id="ARBA00023180"/>
    </source>
</evidence>
<keyword evidence="10 14" id="KW-0472">Membrane</keyword>
<dbReference type="SUPFAM" id="SSF56112">
    <property type="entry name" value="Protein kinase-like (PK-like)"/>
    <property type="match status" value="1"/>
</dbReference>
<evidence type="ECO:0000256" key="4">
    <source>
        <dbReference type="ARBA" id="ARBA00022692"/>
    </source>
</evidence>
<evidence type="ECO:0000256" key="7">
    <source>
        <dbReference type="ARBA" id="ARBA00022777"/>
    </source>
</evidence>
<keyword evidence="4 14" id="KW-0812">Transmembrane</keyword>
<dbReference type="SMART" id="SM00220">
    <property type="entry name" value="S_TKc"/>
    <property type="match status" value="1"/>
</dbReference>
<proteinExistence type="predicted"/>
<organism evidence="16 17">
    <name type="scientific">Chenopodium quinoa</name>
    <name type="common">Quinoa</name>
    <dbReference type="NCBI Taxonomy" id="63459"/>
    <lineage>
        <taxon>Eukaryota</taxon>
        <taxon>Viridiplantae</taxon>
        <taxon>Streptophyta</taxon>
        <taxon>Embryophyta</taxon>
        <taxon>Tracheophyta</taxon>
        <taxon>Spermatophyta</taxon>
        <taxon>Magnoliopsida</taxon>
        <taxon>eudicotyledons</taxon>
        <taxon>Gunneridae</taxon>
        <taxon>Pentapetalae</taxon>
        <taxon>Caryophyllales</taxon>
        <taxon>Chenopodiaceae</taxon>
        <taxon>Chenopodioideae</taxon>
        <taxon>Atripliceae</taxon>
        <taxon>Chenopodium</taxon>
    </lineage>
</organism>
<keyword evidence="2" id="KW-0723">Serine/threonine-protein kinase</keyword>
<dbReference type="InterPro" id="IPR000719">
    <property type="entry name" value="Prot_kinase_dom"/>
</dbReference>
<evidence type="ECO:0000256" key="6">
    <source>
        <dbReference type="ARBA" id="ARBA00022741"/>
    </source>
</evidence>
<dbReference type="PROSITE" id="PS00108">
    <property type="entry name" value="PROTEIN_KINASE_ST"/>
    <property type="match status" value="1"/>
</dbReference>
<evidence type="ECO:0000256" key="13">
    <source>
        <dbReference type="SAM" id="MobiDB-lite"/>
    </source>
</evidence>
<evidence type="ECO:0000256" key="5">
    <source>
        <dbReference type="ARBA" id="ARBA00022729"/>
    </source>
</evidence>
<feature type="region of interest" description="Disordered" evidence="13">
    <location>
        <begin position="516"/>
        <end position="538"/>
    </location>
</feature>
<evidence type="ECO:0000256" key="9">
    <source>
        <dbReference type="ARBA" id="ARBA00022989"/>
    </source>
</evidence>
<feature type="compositionally biased region" description="Low complexity" evidence="13">
    <location>
        <begin position="520"/>
        <end position="538"/>
    </location>
</feature>
<dbReference type="Pfam" id="PF07714">
    <property type="entry name" value="PK_Tyr_Ser-Thr"/>
    <property type="match status" value="1"/>
</dbReference>
<dbReference type="InterPro" id="IPR008271">
    <property type="entry name" value="Ser/Thr_kinase_AS"/>
</dbReference>
<dbReference type="Gene3D" id="3.30.200.20">
    <property type="entry name" value="Phosphorylase Kinase, domain 1"/>
    <property type="match status" value="1"/>
</dbReference>
<keyword evidence="6 12" id="KW-0547">Nucleotide-binding</keyword>
<protein>
    <recommendedName>
        <fullName evidence="15">Protein kinase domain-containing protein</fullName>
    </recommendedName>
</protein>
<dbReference type="GO" id="GO:0016020">
    <property type="term" value="C:membrane"/>
    <property type="evidence" value="ECO:0007669"/>
    <property type="project" value="UniProtKB-SubCell"/>
</dbReference>
<dbReference type="EnsemblPlants" id="AUR62024269-RA">
    <property type="protein sequence ID" value="AUR62024269-RA:cds"/>
    <property type="gene ID" value="AUR62024269"/>
</dbReference>
<dbReference type="InterPro" id="IPR045874">
    <property type="entry name" value="LRK10/LRL21-25-like"/>
</dbReference>
<feature type="binding site" evidence="12">
    <location>
        <position position="245"/>
    </location>
    <ligand>
        <name>ATP</name>
        <dbReference type="ChEBI" id="CHEBI:30616"/>
    </ligand>
</feature>
<evidence type="ECO:0000313" key="17">
    <source>
        <dbReference type="Proteomes" id="UP000596660"/>
    </source>
</evidence>
<dbReference type="Proteomes" id="UP000596660">
    <property type="component" value="Unplaced"/>
</dbReference>
<dbReference type="AlphaFoldDB" id="A0A803M746"/>
<evidence type="ECO:0000256" key="14">
    <source>
        <dbReference type="SAM" id="Phobius"/>
    </source>
</evidence>
<dbReference type="FunFam" id="3.30.200.20:FF:000178">
    <property type="entry name" value="serine/threonine-protein kinase PBS1-like"/>
    <property type="match status" value="1"/>
</dbReference>
<evidence type="ECO:0000256" key="10">
    <source>
        <dbReference type="ARBA" id="ARBA00023136"/>
    </source>
</evidence>
<feature type="domain" description="Protein kinase" evidence="15">
    <location>
        <begin position="217"/>
        <end position="506"/>
    </location>
</feature>
<evidence type="ECO:0000259" key="15">
    <source>
        <dbReference type="PROSITE" id="PS50011"/>
    </source>
</evidence>
<dbReference type="GO" id="GO:0005524">
    <property type="term" value="F:ATP binding"/>
    <property type="evidence" value="ECO:0007669"/>
    <property type="project" value="UniProtKB-UniRule"/>
</dbReference>
<comment type="subcellular location">
    <subcellularLocation>
        <location evidence="1">Membrane</location>
        <topology evidence="1">Single-pass type I membrane protein</topology>
    </subcellularLocation>
</comment>
<evidence type="ECO:0000256" key="3">
    <source>
        <dbReference type="ARBA" id="ARBA00022679"/>
    </source>
</evidence>
<dbReference type="InterPro" id="IPR017441">
    <property type="entry name" value="Protein_kinase_ATP_BS"/>
</dbReference>
<dbReference type="InterPro" id="IPR011009">
    <property type="entry name" value="Kinase-like_dom_sf"/>
</dbReference>
<keyword evidence="5" id="KW-0732">Signal</keyword>
<dbReference type="PANTHER" id="PTHR27009">
    <property type="entry name" value="RUST RESISTANCE KINASE LR10-RELATED"/>
    <property type="match status" value="1"/>
</dbReference>